<dbReference type="PANTHER" id="PTHR10160">
    <property type="entry name" value="NAD(P) TRANSHYDROGENASE"/>
    <property type="match status" value="1"/>
</dbReference>
<dbReference type="InterPro" id="IPR036291">
    <property type="entry name" value="NAD(P)-bd_dom_sf"/>
</dbReference>
<dbReference type="EMBL" id="BARS01027026">
    <property type="protein sequence ID" value="GAG07172.1"/>
    <property type="molecule type" value="Genomic_DNA"/>
</dbReference>
<dbReference type="SMART" id="SM01002">
    <property type="entry name" value="AlaDh_PNT_C"/>
    <property type="match status" value="1"/>
</dbReference>
<dbReference type="EC" id="7.1.1.1" evidence="1"/>
<evidence type="ECO:0000256" key="2">
    <source>
        <dbReference type="ARBA" id="ARBA00022857"/>
    </source>
</evidence>
<dbReference type="PANTHER" id="PTHR10160:SF19">
    <property type="entry name" value="PROTON-TRANSLOCATING NAD(P)(+) TRANSHYDROGENASE"/>
    <property type="match status" value="1"/>
</dbReference>
<evidence type="ECO:0000256" key="3">
    <source>
        <dbReference type="ARBA" id="ARBA00022967"/>
    </source>
</evidence>
<dbReference type="GO" id="GO:0005886">
    <property type="term" value="C:plasma membrane"/>
    <property type="evidence" value="ECO:0007669"/>
    <property type="project" value="TreeGrafter"/>
</dbReference>
<proteinExistence type="predicted"/>
<sequence>ARVAAFDVRAAVREQVESLGADFIDIEIADAEEAGGYARQLTEEEQARQRDELAEYLVKADVVITTAQIPGRPSPMLIMRGTVERMKPGSVIVDLAAEGGGNCEATVPGERAVVDGIIIEAPLNVPALMPQEASVLYSRNLLGLLELIAGEEGLNLDFEDEIVAGTAVTHGGKLVGELAAA</sequence>
<evidence type="ECO:0000256" key="5">
    <source>
        <dbReference type="ARBA" id="ARBA00048202"/>
    </source>
</evidence>
<dbReference type="GO" id="GO:0006740">
    <property type="term" value="P:NADPH regeneration"/>
    <property type="evidence" value="ECO:0007669"/>
    <property type="project" value="TreeGrafter"/>
</dbReference>
<protein>
    <recommendedName>
        <fullName evidence="1">proton-translocating NAD(P)(+) transhydrogenase</fullName>
        <ecNumber evidence="1">7.1.1.1</ecNumber>
    </recommendedName>
</protein>
<dbReference type="InterPro" id="IPR007698">
    <property type="entry name" value="AlaDH/PNT_NAD(H)-bd"/>
</dbReference>
<accession>X0V717</accession>
<reference evidence="7" key="1">
    <citation type="journal article" date="2014" name="Front. Microbiol.">
        <title>High frequency of phylogenetically diverse reductive dehalogenase-homologous genes in deep subseafloor sedimentary metagenomes.</title>
        <authorList>
            <person name="Kawai M."/>
            <person name="Futagami T."/>
            <person name="Toyoda A."/>
            <person name="Takaki Y."/>
            <person name="Nishi S."/>
            <person name="Hori S."/>
            <person name="Arai W."/>
            <person name="Tsubouchi T."/>
            <person name="Morono Y."/>
            <person name="Uchiyama I."/>
            <person name="Ito T."/>
            <person name="Fujiyama A."/>
            <person name="Inagaki F."/>
            <person name="Takami H."/>
        </authorList>
    </citation>
    <scope>NUCLEOTIDE SEQUENCE</scope>
    <source>
        <strain evidence="7">Expedition CK06-06</strain>
    </source>
</reference>
<comment type="catalytic activity">
    <reaction evidence="5">
        <text>NAD(+) + NADPH + H(+)(in) = NADH + NADP(+) + H(+)(out)</text>
        <dbReference type="Rhea" id="RHEA:47992"/>
        <dbReference type="ChEBI" id="CHEBI:15378"/>
        <dbReference type="ChEBI" id="CHEBI:57540"/>
        <dbReference type="ChEBI" id="CHEBI:57783"/>
        <dbReference type="ChEBI" id="CHEBI:57945"/>
        <dbReference type="ChEBI" id="CHEBI:58349"/>
        <dbReference type="EC" id="7.1.1.1"/>
    </reaction>
</comment>
<dbReference type="Gene3D" id="3.40.50.720">
    <property type="entry name" value="NAD(P)-binding Rossmann-like Domain"/>
    <property type="match status" value="1"/>
</dbReference>
<dbReference type="GO" id="GO:0050661">
    <property type="term" value="F:NADP binding"/>
    <property type="evidence" value="ECO:0007669"/>
    <property type="project" value="TreeGrafter"/>
</dbReference>
<name>X0V717_9ZZZZ</name>
<dbReference type="SUPFAM" id="SSF51735">
    <property type="entry name" value="NAD(P)-binding Rossmann-fold domains"/>
    <property type="match status" value="1"/>
</dbReference>
<evidence type="ECO:0000256" key="4">
    <source>
        <dbReference type="ARBA" id="ARBA00023027"/>
    </source>
</evidence>
<dbReference type="Pfam" id="PF01262">
    <property type="entry name" value="AlaDh_PNT_C"/>
    <property type="match status" value="1"/>
</dbReference>
<feature type="non-terminal residue" evidence="7">
    <location>
        <position position="1"/>
    </location>
</feature>
<evidence type="ECO:0000256" key="1">
    <source>
        <dbReference type="ARBA" id="ARBA00012943"/>
    </source>
</evidence>
<dbReference type="AlphaFoldDB" id="X0V717"/>
<organism evidence="7">
    <name type="scientific">marine sediment metagenome</name>
    <dbReference type="NCBI Taxonomy" id="412755"/>
    <lineage>
        <taxon>unclassified sequences</taxon>
        <taxon>metagenomes</taxon>
        <taxon>ecological metagenomes</taxon>
    </lineage>
</organism>
<comment type="caution">
    <text evidence="7">The sequence shown here is derived from an EMBL/GenBank/DDBJ whole genome shotgun (WGS) entry which is preliminary data.</text>
</comment>
<keyword evidence="3" id="KW-1278">Translocase</keyword>
<keyword evidence="4" id="KW-0520">NAD</keyword>
<feature type="domain" description="Alanine dehydrogenase/pyridine nucleotide transhydrogenase NAD(H)-binding" evidence="6">
    <location>
        <begin position="1"/>
        <end position="121"/>
    </location>
</feature>
<evidence type="ECO:0000313" key="7">
    <source>
        <dbReference type="EMBL" id="GAG07172.1"/>
    </source>
</evidence>
<dbReference type="GO" id="GO:0008750">
    <property type="term" value="F:proton-translocating NAD(P)+ transhydrogenase activity"/>
    <property type="evidence" value="ECO:0007669"/>
    <property type="project" value="UniProtKB-EC"/>
</dbReference>
<evidence type="ECO:0000259" key="6">
    <source>
        <dbReference type="SMART" id="SM01002"/>
    </source>
</evidence>
<gene>
    <name evidence="7" type="ORF">S01H1_42488</name>
</gene>
<keyword evidence="2" id="KW-0521">NADP</keyword>